<evidence type="ECO:0000256" key="1">
    <source>
        <dbReference type="SAM" id="MobiDB-lite"/>
    </source>
</evidence>
<gene>
    <name evidence="2" type="ORF">MIMGU_mgv1a016741mg</name>
</gene>
<dbReference type="OMA" id="RKRTDNG"/>
<feature type="region of interest" description="Disordered" evidence="1">
    <location>
        <begin position="66"/>
        <end position="109"/>
    </location>
</feature>
<proteinExistence type="predicted"/>
<reference evidence="2 3" key="1">
    <citation type="journal article" date="2013" name="Proc. Natl. Acad. Sci. U.S.A.">
        <title>Fine-scale variation in meiotic recombination in Mimulus inferred from population shotgun sequencing.</title>
        <authorList>
            <person name="Hellsten U."/>
            <person name="Wright K.M."/>
            <person name="Jenkins J."/>
            <person name="Shu S."/>
            <person name="Yuan Y."/>
            <person name="Wessler S.R."/>
            <person name="Schmutz J."/>
            <person name="Willis J.H."/>
            <person name="Rokhsar D.S."/>
        </authorList>
    </citation>
    <scope>NUCLEOTIDE SEQUENCE [LARGE SCALE GENOMIC DNA]</scope>
    <source>
        <strain evidence="3">cv. DUN x IM62</strain>
    </source>
</reference>
<name>A0A022RZH9_ERYGU</name>
<dbReference type="EMBL" id="KI630185">
    <property type="protein sequence ID" value="EYU45449.1"/>
    <property type="molecule type" value="Genomic_DNA"/>
</dbReference>
<dbReference type="OrthoDB" id="1098796at2759"/>
<evidence type="ECO:0008006" key="4">
    <source>
        <dbReference type="Google" id="ProtNLM"/>
    </source>
</evidence>
<dbReference type="AlphaFoldDB" id="A0A022RZH9"/>
<evidence type="ECO:0000313" key="2">
    <source>
        <dbReference type="EMBL" id="EYU45449.1"/>
    </source>
</evidence>
<dbReference type="GO" id="GO:0010112">
    <property type="term" value="P:regulation of systemic acquired resistance"/>
    <property type="evidence" value="ECO:0007669"/>
    <property type="project" value="InterPro"/>
</dbReference>
<feature type="region of interest" description="Disordered" evidence="1">
    <location>
        <begin position="1"/>
        <end position="39"/>
    </location>
</feature>
<dbReference type="PANTHER" id="PTHR35735:SF5">
    <property type="entry name" value="PROTEIN NIM1-INTERACTING 2"/>
    <property type="match status" value="1"/>
</dbReference>
<dbReference type="PhylomeDB" id="A0A022RZH9"/>
<protein>
    <recommendedName>
        <fullName evidence="4">Protein NIM1-INTERACTING 2</fullName>
    </recommendedName>
</protein>
<sequence>MKEERKRKRAGKKVECSSKADDDRMRTRERESAAAVVVPSPTEEEVDEFFSILRRMRLAANYFHKGNFSTKDGGSNGRQDTPIAVDGSKSVAGTGLDLNAVPEAEINSL</sequence>
<accession>A0A022RZH9</accession>
<feature type="compositionally biased region" description="Polar residues" evidence="1">
    <location>
        <begin position="67"/>
        <end position="79"/>
    </location>
</feature>
<organism evidence="2 3">
    <name type="scientific">Erythranthe guttata</name>
    <name type="common">Yellow monkey flower</name>
    <name type="synonym">Mimulus guttatus</name>
    <dbReference type="NCBI Taxonomy" id="4155"/>
    <lineage>
        <taxon>Eukaryota</taxon>
        <taxon>Viridiplantae</taxon>
        <taxon>Streptophyta</taxon>
        <taxon>Embryophyta</taxon>
        <taxon>Tracheophyta</taxon>
        <taxon>Spermatophyta</taxon>
        <taxon>Magnoliopsida</taxon>
        <taxon>eudicotyledons</taxon>
        <taxon>Gunneridae</taxon>
        <taxon>Pentapetalae</taxon>
        <taxon>asterids</taxon>
        <taxon>lamiids</taxon>
        <taxon>Lamiales</taxon>
        <taxon>Phrymaceae</taxon>
        <taxon>Erythranthe</taxon>
    </lineage>
</organism>
<dbReference type="InterPro" id="IPR034577">
    <property type="entry name" value="NIMIN-2"/>
</dbReference>
<feature type="compositionally biased region" description="Basic and acidic residues" evidence="1">
    <location>
        <begin position="12"/>
        <end position="32"/>
    </location>
</feature>
<dbReference type="KEGG" id="egt:105963055"/>
<dbReference type="PANTHER" id="PTHR35735">
    <property type="entry name" value="PROTEIN NIM1-INTERACTING 2"/>
    <property type="match status" value="1"/>
</dbReference>
<evidence type="ECO:0000313" key="3">
    <source>
        <dbReference type="Proteomes" id="UP000030748"/>
    </source>
</evidence>
<keyword evidence="3" id="KW-1185">Reference proteome</keyword>
<dbReference type="Proteomes" id="UP000030748">
    <property type="component" value="Unassembled WGS sequence"/>
</dbReference>
<feature type="compositionally biased region" description="Basic residues" evidence="1">
    <location>
        <begin position="1"/>
        <end position="11"/>
    </location>
</feature>